<feature type="compositionally biased region" description="Low complexity" evidence="1">
    <location>
        <begin position="152"/>
        <end position="173"/>
    </location>
</feature>
<sequence>MSRECVTGGVAPLAPSLPLVPPSAPDGASPPQGGRGAQAARPRPVGRHPPAKSGGSSTFRECRSDACAFDSSQSTIGIPALVACRAVAPASRSIFSSVIPDAMRHARDASQIRDLPSSVLREVPGPHSSTACCNAPGMTPARLPFRQPPTPASACRRPSAPRRSPGSPARSAAWRTQGRTAARWRAPGRSDPSGSPPRRSSRRALSAGSA</sequence>
<proteinExistence type="predicted"/>
<accession>A0A2T5V8K7</accession>
<feature type="region of interest" description="Disordered" evidence="1">
    <location>
        <begin position="138"/>
        <end position="210"/>
    </location>
</feature>
<dbReference type="AlphaFoldDB" id="A0A2T5V8K7"/>
<protein>
    <submittedName>
        <fullName evidence="2">Uncharacterized protein</fullName>
    </submittedName>
</protein>
<gene>
    <name evidence="2" type="ORF">C8N35_10599</name>
</gene>
<name>A0A2T5V8K7_9HYPH</name>
<comment type="caution">
    <text evidence="2">The sequence shown here is derived from an EMBL/GenBank/DDBJ whole genome shotgun (WGS) entry which is preliminary data.</text>
</comment>
<reference evidence="2 3" key="1">
    <citation type="submission" date="2018-04" db="EMBL/GenBank/DDBJ databases">
        <title>Genomic Encyclopedia of Archaeal and Bacterial Type Strains, Phase II (KMG-II): from individual species to whole genera.</title>
        <authorList>
            <person name="Goeker M."/>
        </authorList>
    </citation>
    <scope>NUCLEOTIDE SEQUENCE [LARGE SCALE GENOMIC DNA]</scope>
    <source>
        <strain evidence="2 3">DSM 23382</strain>
    </source>
</reference>
<feature type="compositionally biased region" description="Low complexity" evidence="1">
    <location>
        <begin position="185"/>
        <end position="210"/>
    </location>
</feature>
<evidence type="ECO:0000313" key="3">
    <source>
        <dbReference type="Proteomes" id="UP000244081"/>
    </source>
</evidence>
<keyword evidence="3" id="KW-1185">Reference proteome</keyword>
<evidence type="ECO:0000313" key="2">
    <source>
        <dbReference type="EMBL" id="PTW60099.1"/>
    </source>
</evidence>
<dbReference type="EMBL" id="QAYG01000005">
    <property type="protein sequence ID" value="PTW60099.1"/>
    <property type="molecule type" value="Genomic_DNA"/>
</dbReference>
<organism evidence="2 3">
    <name type="scientific">Breoghania corrubedonensis</name>
    <dbReference type="NCBI Taxonomy" id="665038"/>
    <lineage>
        <taxon>Bacteria</taxon>
        <taxon>Pseudomonadati</taxon>
        <taxon>Pseudomonadota</taxon>
        <taxon>Alphaproteobacteria</taxon>
        <taxon>Hyphomicrobiales</taxon>
        <taxon>Stappiaceae</taxon>
        <taxon>Breoghania</taxon>
    </lineage>
</organism>
<dbReference type="Proteomes" id="UP000244081">
    <property type="component" value="Unassembled WGS sequence"/>
</dbReference>
<evidence type="ECO:0000256" key="1">
    <source>
        <dbReference type="SAM" id="MobiDB-lite"/>
    </source>
</evidence>
<feature type="region of interest" description="Disordered" evidence="1">
    <location>
        <begin position="1"/>
        <end position="59"/>
    </location>
</feature>